<evidence type="ECO:0000313" key="1">
    <source>
        <dbReference type="EMBL" id="PIK37070.1"/>
    </source>
</evidence>
<comment type="caution">
    <text evidence="1">The sequence shown here is derived from an EMBL/GenBank/DDBJ whole genome shotgun (WGS) entry which is preliminary data.</text>
</comment>
<evidence type="ECO:0000313" key="2">
    <source>
        <dbReference type="Proteomes" id="UP000230750"/>
    </source>
</evidence>
<reference evidence="1 2" key="1">
    <citation type="journal article" date="2017" name="PLoS Biol.">
        <title>The sea cucumber genome provides insights into morphological evolution and visceral regeneration.</title>
        <authorList>
            <person name="Zhang X."/>
            <person name="Sun L."/>
            <person name="Yuan J."/>
            <person name="Sun Y."/>
            <person name="Gao Y."/>
            <person name="Zhang L."/>
            <person name="Li S."/>
            <person name="Dai H."/>
            <person name="Hamel J.F."/>
            <person name="Liu C."/>
            <person name="Yu Y."/>
            <person name="Liu S."/>
            <person name="Lin W."/>
            <person name="Guo K."/>
            <person name="Jin S."/>
            <person name="Xu P."/>
            <person name="Storey K.B."/>
            <person name="Huan P."/>
            <person name="Zhang T."/>
            <person name="Zhou Y."/>
            <person name="Zhang J."/>
            <person name="Lin C."/>
            <person name="Li X."/>
            <person name="Xing L."/>
            <person name="Huo D."/>
            <person name="Sun M."/>
            <person name="Wang L."/>
            <person name="Mercier A."/>
            <person name="Li F."/>
            <person name="Yang H."/>
            <person name="Xiang J."/>
        </authorList>
    </citation>
    <scope>NUCLEOTIDE SEQUENCE [LARGE SCALE GENOMIC DNA]</scope>
    <source>
        <strain evidence="1">Shaxun</strain>
        <tissue evidence="1">Muscle</tissue>
    </source>
</reference>
<accession>A0A2G8JMW8</accession>
<protein>
    <submittedName>
        <fullName evidence="1">Uncharacterized protein</fullName>
    </submittedName>
</protein>
<name>A0A2G8JMW8_STIJA</name>
<dbReference type="Proteomes" id="UP000230750">
    <property type="component" value="Unassembled WGS sequence"/>
</dbReference>
<gene>
    <name evidence="1" type="ORF">BSL78_26098</name>
</gene>
<keyword evidence="2" id="KW-1185">Reference proteome</keyword>
<proteinExistence type="predicted"/>
<sequence length="185" mass="20969">MRSISRDVNSFAVGQSRQERCRVSASIPISKLCLKWSFSGFDGEDIRLESGLSLSSLSSVEKISINQKGKGNKLSKKEVIGLIHYGIKSPRFKELWLHNCKLPSSIKPDIIPEESRSRNIKVISSREARLLHLSTGQWRKPMTSRLLQRCVQMVWIIDRDTSESVQRSVIELLVKASNHDIPITV</sequence>
<dbReference type="AlphaFoldDB" id="A0A2G8JMW8"/>
<organism evidence="1 2">
    <name type="scientific">Stichopus japonicus</name>
    <name type="common">Sea cucumber</name>
    <dbReference type="NCBI Taxonomy" id="307972"/>
    <lineage>
        <taxon>Eukaryota</taxon>
        <taxon>Metazoa</taxon>
        <taxon>Echinodermata</taxon>
        <taxon>Eleutherozoa</taxon>
        <taxon>Echinozoa</taxon>
        <taxon>Holothuroidea</taxon>
        <taxon>Aspidochirotacea</taxon>
        <taxon>Aspidochirotida</taxon>
        <taxon>Stichopodidae</taxon>
        <taxon>Apostichopus</taxon>
    </lineage>
</organism>
<dbReference type="EMBL" id="MRZV01001565">
    <property type="protein sequence ID" value="PIK37070.1"/>
    <property type="molecule type" value="Genomic_DNA"/>
</dbReference>